<evidence type="ECO:0000313" key="5">
    <source>
        <dbReference type="EMBL" id="UWZ37788.1"/>
    </source>
</evidence>
<dbReference type="Pfam" id="PF08706">
    <property type="entry name" value="D5_N"/>
    <property type="match status" value="1"/>
</dbReference>
<evidence type="ECO:0000259" key="4">
    <source>
        <dbReference type="PROSITE" id="PS51206"/>
    </source>
</evidence>
<evidence type="ECO:0000256" key="2">
    <source>
        <dbReference type="ARBA" id="ARBA00022801"/>
    </source>
</evidence>
<organism evidence="5 6">
    <name type="scientific">Dactylosporangium roseum</name>
    <dbReference type="NCBI Taxonomy" id="47989"/>
    <lineage>
        <taxon>Bacteria</taxon>
        <taxon>Bacillati</taxon>
        <taxon>Actinomycetota</taxon>
        <taxon>Actinomycetes</taxon>
        <taxon>Micromonosporales</taxon>
        <taxon>Micromonosporaceae</taxon>
        <taxon>Dactylosporangium</taxon>
    </lineage>
</organism>
<evidence type="ECO:0000256" key="1">
    <source>
        <dbReference type="ARBA" id="ARBA00022741"/>
    </source>
</evidence>
<protein>
    <recommendedName>
        <fullName evidence="4">SF3 helicase domain-containing protein</fullName>
    </recommendedName>
</protein>
<dbReference type="InterPro" id="IPR027417">
    <property type="entry name" value="P-loop_NTPase"/>
</dbReference>
<dbReference type="SMART" id="SM00885">
    <property type="entry name" value="D5_N"/>
    <property type="match status" value="1"/>
</dbReference>
<dbReference type="EMBL" id="CP073721">
    <property type="protein sequence ID" value="UWZ37788.1"/>
    <property type="molecule type" value="Genomic_DNA"/>
</dbReference>
<feature type="domain" description="SF3 helicase" evidence="4">
    <location>
        <begin position="274"/>
        <end position="440"/>
    </location>
</feature>
<dbReference type="NCBIfam" id="TIGR01613">
    <property type="entry name" value="primase_Cterm"/>
    <property type="match status" value="1"/>
</dbReference>
<dbReference type="SUPFAM" id="SSF52540">
    <property type="entry name" value="P-loop containing nucleoside triphosphate hydrolases"/>
    <property type="match status" value="1"/>
</dbReference>
<sequence length="669" mass="72511">MTDEAPTILVVEGVEQAKVAEECAPPGVQVLGVAGCRSWATSDSPPEDLSAVEGKPVVVAFAMDVAGDPQAHQAATALTDALMADGASSVRYLSLPGRARLATVLTSRPAERRTTYLANLIAQAKPRLPRKPSKRTDRQETAGDIGFFDHNGLLVQRLYLAIVDRYPAALTRERKVALYRSGVFHIDGTAFVGVISDLLGDRYRPGHRGAAEEFAAGQLFNISRFLPEHGDTALLNVRNGMLDLATGTLKPHDPIYLSGTQLPIEWNPDAKCPTYDRWLAEAIGDQVNDLEESTSTMLDPSRTPTKAVFLFGPSRSGKSTYLRLMQKIAGDENYSAVTLHQLSENRFAAANLYGKILNCAADLSSAHVEDMSVFKMLTGEDPVQADRKFGSQFAFVNRALFAFSANELPTVGESSSAYVERIKPFGFLKSFAGREDPTIEAKMIAEELPGILVRWVTAWQRMTARGGYLKTDPQIRREFEVRSDRVRQFVAEQCKVQAVTPDGSAVIAGTELPGSLTITKRAFAQAFNRWAEQQQAKPMGERKVIDRVTSINGVFEVRRTPGSIRALNITLRTETDEKWPTEAPDDDLAPAVPAVSERTVPNPGKTRDVEGTDGDVQGVLYLAHGGEYGDSAGTAGEQPACARCGGALVALIDVTSGYHDECPAAVEAA</sequence>
<keyword evidence="2" id="KW-0378">Hydrolase</keyword>
<dbReference type="InterPro" id="IPR014818">
    <property type="entry name" value="Phage/plasmid_primase_P4_C"/>
</dbReference>
<gene>
    <name evidence="5" type="ORF">Drose_05820</name>
</gene>
<evidence type="ECO:0000256" key="3">
    <source>
        <dbReference type="ARBA" id="ARBA00022840"/>
    </source>
</evidence>
<proteinExistence type="predicted"/>
<dbReference type="PROSITE" id="PS51206">
    <property type="entry name" value="SF3_HELICASE_1"/>
    <property type="match status" value="1"/>
</dbReference>
<dbReference type="PANTHER" id="PTHR35372:SF2">
    <property type="entry name" value="SF3 HELICASE DOMAIN-CONTAINING PROTEIN"/>
    <property type="match status" value="1"/>
</dbReference>
<dbReference type="Proteomes" id="UP001058271">
    <property type="component" value="Chromosome"/>
</dbReference>
<dbReference type="InterPro" id="IPR051620">
    <property type="entry name" value="ORF904-like_C"/>
</dbReference>
<dbReference type="InterPro" id="IPR006500">
    <property type="entry name" value="Helicase_put_C_phage/plasmid"/>
</dbReference>
<keyword evidence="3" id="KW-0067">ATP-binding</keyword>
<keyword evidence="1" id="KW-0547">Nucleotide-binding</keyword>
<dbReference type="InterPro" id="IPR045455">
    <property type="entry name" value="NrS-1_pol-like_helicase"/>
</dbReference>
<reference evidence="5" key="1">
    <citation type="submission" date="2021-04" db="EMBL/GenBank/DDBJ databases">
        <title>Biosynthetic gene clusters of Dactylosporangioum roseum.</title>
        <authorList>
            <person name="Hartkoorn R.C."/>
            <person name="Beaudoing E."/>
            <person name="Hot D."/>
            <person name="Moureu S."/>
        </authorList>
    </citation>
    <scope>NUCLEOTIDE SEQUENCE</scope>
    <source>
        <strain evidence="5">NRRL B-16295</strain>
    </source>
</reference>
<accession>A0ABY5ZAR5</accession>
<dbReference type="RefSeq" id="WP_260727151.1">
    <property type="nucleotide sequence ID" value="NZ_BAAABS010000033.1"/>
</dbReference>
<name>A0ABY5ZAR5_9ACTN</name>
<dbReference type="Gene3D" id="3.40.50.300">
    <property type="entry name" value="P-loop containing nucleotide triphosphate hydrolases"/>
    <property type="match status" value="1"/>
</dbReference>
<dbReference type="InterPro" id="IPR014015">
    <property type="entry name" value="Helicase_SF3_DNA-vir"/>
</dbReference>
<keyword evidence="6" id="KW-1185">Reference proteome</keyword>
<dbReference type="PANTHER" id="PTHR35372">
    <property type="entry name" value="ATP BINDING PROTEIN-RELATED"/>
    <property type="match status" value="1"/>
</dbReference>
<dbReference type="Pfam" id="PF19263">
    <property type="entry name" value="DUF5906"/>
    <property type="match status" value="1"/>
</dbReference>
<evidence type="ECO:0000313" key="6">
    <source>
        <dbReference type="Proteomes" id="UP001058271"/>
    </source>
</evidence>